<evidence type="ECO:0000256" key="1">
    <source>
        <dbReference type="SAM" id="Phobius"/>
    </source>
</evidence>
<organism evidence="2 3">
    <name type="scientific">Pristionchus entomophagus</name>
    <dbReference type="NCBI Taxonomy" id="358040"/>
    <lineage>
        <taxon>Eukaryota</taxon>
        <taxon>Metazoa</taxon>
        <taxon>Ecdysozoa</taxon>
        <taxon>Nematoda</taxon>
        <taxon>Chromadorea</taxon>
        <taxon>Rhabditida</taxon>
        <taxon>Rhabditina</taxon>
        <taxon>Diplogasteromorpha</taxon>
        <taxon>Diplogasteroidea</taxon>
        <taxon>Neodiplogasteridae</taxon>
        <taxon>Pristionchus</taxon>
    </lineage>
</organism>
<feature type="non-terminal residue" evidence="2">
    <location>
        <position position="1"/>
    </location>
</feature>
<feature type="transmembrane region" description="Helical" evidence="1">
    <location>
        <begin position="14"/>
        <end position="34"/>
    </location>
</feature>
<dbReference type="Proteomes" id="UP001432027">
    <property type="component" value="Unassembled WGS sequence"/>
</dbReference>
<name>A0AAV5TD00_9BILA</name>
<protein>
    <submittedName>
        <fullName evidence="2">Uncharacterized protein</fullName>
    </submittedName>
</protein>
<keyword evidence="1" id="KW-1133">Transmembrane helix</keyword>
<evidence type="ECO:0000313" key="3">
    <source>
        <dbReference type="Proteomes" id="UP001432027"/>
    </source>
</evidence>
<proteinExistence type="predicted"/>
<comment type="caution">
    <text evidence="2">The sequence shown here is derived from an EMBL/GenBank/DDBJ whole genome shotgun (WGS) entry which is preliminary data.</text>
</comment>
<keyword evidence="1" id="KW-0472">Membrane</keyword>
<dbReference type="AlphaFoldDB" id="A0AAV5TD00"/>
<reference evidence="2" key="1">
    <citation type="submission" date="2023-10" db="EMBL/GenBank/DDBJ databases">
        <title>Genome assembly of Pristionchus species.</title>
        <authorList>
            <person name="Yoshida K."/>
            <person name="Sommer R.J."/>
        </authorList>
    </citation>
    <scope>NUCLEOTIDE SEQUENCE</scope>
    <source>
        <strain evidence="2">RS0144</strain>
    </source>
</reference>
<dbReference type="EMBL" id="BTSX01000003">
    <property type="protein sequence ID" value="GMS90300.1"/>
    <property type="molecule type" value="Genomic_DNA"/>
</dbReference>
<keyword evidence="3" id="KW-1185">Reference proteome</keyword>
<evidence type="ECO:0000313" key="2">
    <source>
        <dbReference type="EMBL" id="GMS90300.1"/>
    </source>
</evidence>
<sequence>QSSFDETDSAHPEAMFSLTRVIALLLILASFASAQYADDAIEWMPYVKKAKPQGPMRFGKRRAGPSGPMRFGKRSAMVPFDFYYDGEADQ</sequence>
<gene>
    <name evidence="2" type="ORF">PENTCL1PPCAC_12475</name>
</gene>
<keyword evidence="1" id="KW-0812">Transmembrane</keyword>
<accession>A0AAV5TD00</accession>